<evidence type="ECO:0000313" key="1">
    <source>
        <dbReference type="Proteomes" id="UP000515158"/>
    </source>
</evidence>
<protein>
    <submittedName>
        <fullName evidence="2">Uncharacterized protein LOC117647841</fullName>
    </submittedName>
</protein>
<dbReference type="KEGG" id="tpal:117647841"/>
<dbReference type="AlphaFoldDB" id="A0A6P8ZQE3"/>
<keyword evidence="1" id="KW-1185">Reference proteome</keyword>
<sequence>MYLALNSFECIPEEDSSVTFNNTSAFYCDVEDLLIQEQDYLVAKLYSNPALPSRDARLRQEIDKMFELVMNPFSHLQTEYKRLKYFEDSGEYIAPVSYEIFSREERVKTKGGVILQMRQVTGEFIPLRQDCLFNLVQCEVWKRKVARFDKDAIVISLNVYYDEVEPNDGLGPHCEPLGCTYVQIATLPPEWNSRLENIFIALIFNADDRTVYGNYRAFKPFIKELKYLEKEGIMVNTKEKGPVKVLIVLALILGDNKALNGICGFMEGFTATYFCRICSVTKEVSETMLEEDVTLLRTAESYLADVEKKAPKETGVKEKCIFNKIPSFETPSDIAVDEFHDLIEGVAHYSMVPILIHFHRLNSLFIPTLNSRLYALDLGIDDDNRPSGTNMDRLLKDPHKEKKLKMTVSEMYTIIRVFGVVLVKDMVPDKDHFYSLYLRLHDIMSIIHAKHAACDAGVLLSLAVKEHNQQYMEVTEKKLKPKHHLLEHYGGCLTKIGPFGCLSTIRQEAKHRLVSETANTCMSRVNLPKTVAIKQQLGFCFRCVSNGSIRQPLTSGPSHAVDLSTLESYSSFSLSLPRNNVEDPNQVVVNWIEYKGTKYAPKQILLIDTDDEGLFQFGEIQLILVHDAQPFFICSRIETLGFFSEVRGYEVLRNLTDRNWLAIGHGNLLDYRPLCIYPMPTGEQIIVLRDLL</sequence>
<name>A0A6P8ZQE3_THRPL</name>
<dbReference type="InParanoid" id="A0A6P8ZQE3"/>
<accession>A0A6P8ZQE3</accession>
<dbReference type="Proteomes" id="UP000515158">
    <property type="component" value="Unplaced"/>
</dbReference>
<organism evidence="2">
    <name type="scientific">Thrips palmi</name>
    <name type="common">Melon thrips</name>
    <dbReference type="NCBI Taxonomy" id="161013"/>
    <lineage>
        <taxon>Eukaryota</taxon>
        <taxon>Metazoa</taxon>
        <taxon>Ecdysozoa</taxon>
        <taxon>Arthropoda</taxon>
        <taxon>Hexapoda</taxon>
        <taxon>Insecta</taxon>
        <taxon>Pterygota</taxon>
        <taxon>Neoptera</taxon>
        <taxon>Paraneoptera</taxon>
        <taxon>Thysanoptera</taxon>
        <taxon>Terebrantia</taxon>
        <taxon>Thripoidea</taxon>
        <taxon>Thripidae</taxon>
        <taxon>Thrips</taxon>
    </lineage>
</organism>
<dbReference type="RefSeq" id="XP_034245704.1">
    <property type="nucleotide sequence ID" value="XM_034389813.1"/>
</dbReference>
<evidence type="ECO:0000313" key="2">
    <source>
        <dbReference type="RefSeq" id="XP_034245704.1"/>
    </source>
</evidence>
<proteinExistence type="predicted"/>
<dbReference type="OrthoDB" id="6598281at2759"/>
<gene>
    <name evidence="2" type="primary">LOC117647841</name>
</gene>
<reference evidence="2" key="1">
    <citation type="submission" date="2025-08" db="UniProtKB">
        <authorList>
            <consortium name="RefSeq"/>
        </authorList>
    </citation>
    <scope>IDENTIFICATION</scope>
    <source>
        <tissue evidence="2">Total insect</tissue>
    </source>
</reference>
<dbReference type="GeneID" id="117647841"/>